<dbReference type="GO" id="GO:0004595">
    <property type="term" value="F:pantetheine-phosphate adenylyltransferase activity"/>
    <property type="evidence" value="ECO:0007669"/>
    <property type="project" value="UniProtKB-UniRule"/>
</dbReference>
<keyword evidence="6 7" id="KW-0173">Coenzyme A biosynthesis</keyword>
<keyword evidence="2 7" id="KW-0808">Transferase</keyword>
<dbReference type="GO" id="GO:0015937">
    <property type="term" value="P:coenzyme A biosynthetic process"/>
    <property type="evidence" value="ECO:0007669"/>
    <property type="project" value="UniProtKB-UniRule"/>
</dbReference>
<dbReference type="Pfam" id="PF01467">
    <property type="entry name" value="CTP_transf_like"/>
    <property type="match status" value="1"/>
</dbReference>
<keyword evidence="4 7" id="KW-0547">Nucleotide-binding</keyword>
<dbReference type="EMBL" id="LWMT01000273">
    <property type="protein sequence ID" value="KZX10557.1"/>
    <property type="molecule type" value="Genomic_DNA"/>
</dbReference>
<evidence type="ECO:0000256" key="4">
    <source>
        <dbReference type="ARBA" id="ARBA00022741"/>
    </source>
</evidence>
<keyword evidence="3 7" id="KW-0548">Nucleotidyltransferase</keyword>
<proteinExistence type="inferred from homology"/>
<accession>A0A166C1D0</accession>
<dbReference type="HAMAP" id="MF_00647">
    <property type="entry name" value="PPAT_arch"/>
    <property type="match status" value="1"/>
</dbReference>
<dbReference type="SUPFAM" id="SSF52374">
    <property type="entry name" value="Nucleotidylyl transferase"/>
    <property type="match status" value="1"/>
</dbReference>
<dbReference type="GO" id="GO:0005737">
    <property type="term" value="C:cytoplasm"/>
    <property type="evidence" value="ECO:0007669"/>
    <property type="project" value="UniProtKB-SubCell"/>
</dbReference>
<comment type="function">
    <text evidence="7">Reversibly transfers an adenylyl group from ATP to 4'-phosphopantetheine, yielding dephospho-CoA (dPCoA) and pyrophosphate.</text>
</comment>
<dbReference type="InterPro" id="IPR050385">
    <property type="entry name" value="Archaeal_FAD_synthase"/>
</dbReference>
<evidence type="ECO:0000256" key="6">
    <source>
        <dbReference type="ARBA" id="ARBA00022993"/>
    </source>
</evidence>
<dbReference type="NCBIfam" id="TIGR00125">
    <property type="entry name" value="cyt_tran_rel"/>
    <property type="match status" value="1"/>
</dbReference>
<dbReference type="STRING" id="55758.MBFIL_17300"/>
<evidence type="ECO:0000259" key="8">
    <source>
        <dbReference type="Pfam" id="PF01467"/>
    </source>
</evidence>
<dbReference type="PATRIC" id="fig|55758.3.peg.1946"/>
<gene>
    <name evidence="9" type="primary">hldE_2</name>
    <name evidence="7" type="synonym">coaD</name>
    <name evidence="9" type="ORF">MBFIL_17300</name>
</gene>
<feature type="domain" description="Cytidyltransferase-like" evidence="8">
    <location>
        <begin position="11"/>
        <end position="142"/>
    </location>
</feature>
<evidence type="ECO:0000256" key="3">
    <source>
        <dbReference type="ARBA" id="ARBA00022695"/>
    </source>
</evidence>
<evidence type="ECO:0000256" key="2">
    <source>
        <dbReference type="ARBA" id="ARBA00022679"/>
    </source>
</evidence>
<comment type="similarity">
    <text evidence="7">Belongs to the eukaryotic CoaD family.</text>
</comment>
<dbReference type="Proteomes" id="UP000077066">
    <property type="component" value="Unassembled WGS sequence"/>
</dbReference>
<keyword evidence="1 7" id="KW-0963">Cytoplasm</keyword>
<comment type="subcellular location">
    <subcellularLocation>
        <location evidence="7">Cytoplasm</location>
    </subcellularLocation>
</comment>
<comment type="catalytic activity">
    <reaction evidence="7">
        <text>(R)-4'-phosphopantetheine + ATP + H(+) = 3'-dephospho-CoA + diphosphate</text>
        <dbReference type="Rhea" id="RHEA:19801"/>
        <dbReference type="ChEBI" id="CHEBI:15378"/>
        <dbReference type="ChEBI" id="CHEBI:30616"/>
        <dbReference type="ChEBI" id="CHEBI:33019"/>
        <dbReference type="ChEBI" id="CHEBI:57328"/>
        <dbReference type="ChEBI" id="CHEBI:61723"/>
        <dbReference type="EC" id="2.7.7.3"/>
    </reaction>
</comment>
<dbReference type="Gene3D" id="3.40.50.620">
    <property type="entry name" value="HUPs"/>
    <property type="match status" value="1"/>
</dbReference>
<keyword evidence="10" id="KW-1185">Reference proteome</keyword>
<dbReference type="AlphaFoldDB" id="A0A166C1D0"/>
<reference evidence="9 10" key="1">
    <citation type="submission" date="2016-04" db="EMBL/GenBank/DDBJ databases">
        <title>Genome sequence of Methanobrevibacter filiformis DSM 11501.</title>
        <authorList>
            <person name="Poehlein A."/>
            <person name="Seedorf H."/>
            <person name="Daniel R."/>
        </authorList>
    </citation>
    <scope>NUCLEOTIDE SEQUENCE [LARGE SCALE GENOMIC DNA]</scope>
    <source>
        <strain evidence="9 10">DSM 11501</strain>
    </source>
</reference>
<dbReference type="PANTHER" id="PTHR43793:SF1">
    <property type="entry name" value="FAD SYNTHASE"/>
    <property type="match status" value="1"/>
</dbReference>
<dbReference type="GO" id="GO:0005524">
    <property type="term" value="F:ATP binding"/>
    <property type="evidence" value="ECO:0007669"/>
    <property type="project" value="UniProtKB-KW"/>
</dbReference>
<comment type="pathway">
    <text evidence="7">Cofactor biosynthesis; coenzyme A biosynthesis.</text>
</comment>
<evidence type="ECO:0000313" key="9">
    <source>
        <dbReference type="EMBL" id="KZX10557.1"/>
    </source>
</evidence>
<sequence length="158" mass="17782">MTVKQYKKIAVGGTFDRFHQGHRKLLETAFDLGEKVVIGVTSDSFACVKGNVEPCKKRMFNLNEFLNKNNLSFHIARLDDPYGTAIYEEDFDAIVVSEETEPTAIEINKIRISNNMDPLDIIVISFVFADDGIPISSTRIRKGEIDKKGRLLKNISAD</sequence>
<comment type="caution">
    <text evidence="9">The sequence shown here is derived from an EMBL/GenBank/DDBJ whole genome shotgun (WGS) entry which is preliminary data.</text>
</comment>
<dbReference type="RefSeq" id="WP_066973678.1">
    <property type="nucleotide sequence ID" value="NZ_LWMT01000273.1"/>
</dbReference>
<dbReference type="NCBIfam" id="NF001985">
    <property type="entry name" value="PRK00777.1"/>
    <property type="match status" value="1"/>
</dbReference>
<name>A0A166C1D0_9EURY</name>
<protein>
    <recommendedName>
        <fullName evidence="7">Phosphopantetheine adenylyltransferase</fullName>
        <ecNumber evidence="7">2.7.7.3</ecNumber>
    </recommendedName>
    <alternativeName>
        <fullName evidence="7">Dephospho-CoA pyrophosphorylase</fullName>
    </alternativeName>
    <alternativeName>
        <fullName evidence="7">Pantetheine-phosphate adenylyltransferase</fullName>
        <shortName evidence="7">PPAT</shortName>
    </alternativeName>
</protein>
<dbReference type="CDD" id="cd02164">
    <property type="entry name" value="PPAT_CoAS"/>
    <property type="match status" value="1"/>
</dbReference>
<dbReference type="PANTHER" id="PTHR43793">
    <property type="entry name" value="FAD SYNTHASE"/>
    <property type="match status" value="1"/>
</dbReference>
<evidence type="ECO:0000256" key="7">
    <source>
        <dbReference type="HAMAP-Rule" id="MF_00647"/>
    </source>
</evidence>
<organism evidence="9 10">
    <name type="scientific">Methanobrevibacter filiformis</name>
    <dbReference type="NCBI Taxonomy" id="55758"/>
    <lineage>
        <taxon>Archaea</taxon>
        <taxon>Methanobacteriati</taxon>
        <taxon>Methanobacteriota</taxon>
        <taxon>Methanomada group</taxon>
        <taxon>Methanobacteria</taxon>
        <taxon>Methanobacteriales</taxon>
        <taxon>Methanobacteriaceae</taxon>
        <taxon>Methanobrevibacter</taxon>
    </lineage>
</organism>
<dbReference type="InterPro" id="IPR004821">
    <property type="entry name" value="Cyt_trans-like"/>
</dbReference>
<dbReference type="UniPathway" id="UPA00241"/>
<evidence type="ECO:0000313" key="10">
    <source>
        <dbReference type="Proteomes" id="UP000077066"/>
    </source>
</evidence>
<dbReference type="InterPro" id="IPR014729">
    <property type="entry name" value="Rossmann-like_a/b/a_fold"/>
</dbReference>
<dbReference type="EC" id="2.7.7.3" evidence="7"/>
<dbReference type="InterPro" id="IPR023540">
    <property type="entry name" value="PPAT_arch"/>
</dbReference>
<evidence type="ECO:0000256" key="5">
    <source>
        <dbReference type="ARBA" id="ARBA00022840"/>
    </source>
</evidence>
<dbReference type="OrthoDB" id="53228at2157"/>
<evidence type="ECO:0000256" key="1">
    <source>
        <dbReference type="ARBA" id="ARBA00022490"/>
    </source>
</evidence>
<keyword evidence="5 7" id="KW-0067">ATP-binding</keyword>